<accession>A0A0F9GJF7</accession>
<evidence type="ECO:0000256" key="1">
    <source>
        <dbReference type="SAM" id="MobiDB-lite"/>
    </source>
</evidence>
<organism evidence="2">
    <name type="scientific">marine sediment metagenome</name>
    <dbReference type="NCBI Taxonomy" id="412755"/>
    <lineage>
        <taxon>unclassified sequences</taxon>
        <taxon>metagenomes</taxon>
        <taxon>ecological metagenomes</taxon>
    </lineage>
</organism>
<feature type="region of interest" description="Disordered" evidence="1">
    <location>
        <begin position="73"/>
        <end position="92"/>
    </location>
</feature>
<proteinExistence type="predicted"/>
<sequence length="127" mass="14039">MSIEHCLVDRVRKEVHQLGKSSSWSIIPKEAWATEWSLVLALVRFADSLYDYIFKVLDIRYFGGVNSGLDARISDVQPDSEPPDLDRMSMRPTMSADGPPCGSCGNITRRNGACYLCESCGQTTGCS</sequence>
<protein>
    <submittedName>
        <fullName evidence="2">Uncharacterized protein</fullName>
    </submittedName>
</protein>
<evidence type="ECO:0000313" key="2">
    <source>
        <dbReference type="EMBL" id="KKL98944.1"/>
    </source>
</evidence>
<name>A0A0F9GJF7_9ZZZZ</name>
<dbReference type="EMBL" id="LAZR01017792">
    <property type="protein sequence ID" value="KKL98944.1"/>
    <property type="molecule type" value="Genomic_DNA"/>
</dbReference>
<comment type="caution">
    <text evidence="2">The sequence shown here is derived from an EMBL/GenBank/DDBJ whole genome shotgun (WGS) entry which is preliminary data.</text>
</comment>
<reference evidence="2" key="1">
    <citation type="journal article" date="2015" name="Nature">
        <title>Complex archaea that bridge the gap between prokaryotes and eukaryotes.</title>
        <authorList>
            <person name="Spang A."/>
            <person name="Saw J.H."/>
            <person name="Jorgensen S.L."/>
            <person name="Zaremba-Niedzwiedzka K."/>
            <person name="Martijn J."/>
            <person name="Lind A.E."/>
            <person name="van Eijk R."/>
            <person name="Schleper C."/>
            <person name="Guy L."/>
            <person name="Ettema T.J."/>
        </authorList>
    </citation>
    <scope>NUCLEOTIDE SEQUENCE</scope>
</reference>
<gene>
    <name evidence="2" type="ORF">LCGC14_1819340</name>
</gene>
<dbReference type="AlphaFoldDB" id="A0A0F9GJF7"/>